<evidence type="ECO:0000313" key="2">
    <source>
        <dbReference type="Proteomes" id="UP000469452"/>
    </source>
</evidence>
<dbReference type="Proteomes" id="UP000469452">
    <property type="component" value="Unassembled WGS sequence"/>
</dbReference>
<proteinExistence type="predicted"/>
<dbReference type="InterPro" id="IPR029370">
    <property type="entry name" value="TMEM117"/>
</dbReference>
<reference evidence="1 2" key="1">
    <citation type="submission" date="2019-06" db="EMBL/GenBank/DDBJ databases">
        <title>Genomics analysis of Aphanomyces spp. identifies a new class of oomycete effector associated with host adaptation.</title>
        <authorList>
            <person name="Gaulin E."/>
        </authorList>
    </citation>
    <scope>NUCLEOTIDE SEQUENCE [LARGE SCALE GENOMIC DNA]</scope>
    <source>
        <strain evidence="1 2">E</strain>
    </source>
</reference>
<gene>
    <name evidence="1" type="ORF">AaE_001856</name>
</gene>
<comment type="caution">
    <text evidence="1">The sequence shown here is derived from an EMBL/GenBank/DDBJ whole genome shotgun (WGS) entry which is preliminary data.</text>
</comment>
<organism evidence="1 2">
    <name type="scientific">Aphanomyces astaci</name>
    <name type="common">Crayfish plague agent</name>
    <dbReference type="NCBI Taxonomy" id="112090"/>
    <lineage>
        <taxon>Eukaryota</taxon>
        <taxon>Sar</taxon>
        <taxon>Stramenopiles</taxon>
        <taxon>Oomycota</taxon>
        <taxon>Saprolegniomycetes</taxon>
        <taxon>Saprolegniales</taxon>
        <taxon>Verrucalvaceae</taxon>
        <taxon>Aphanomyces</taxon>
    </lineage>
</organism>
<name>A0A6A5B0Q5_APHAT</name>
<dbReference type="Pfam" id="PF15113">
    <property type="entry name" value="TMEM117"/>
    <property type="match status" value="1"/>
</dbReference>
<accession>A0A6A5B0Q5</accession>
<protein>
    <submittedName>
        <fullName evidence="1">Uncharacterized protein</fullName>
    </submittedName>
</protein>
<feature type="non-terminal residue" evidence="1">
    <location>
        <position position="1"/>
    </location>
</feature>
<sequence>ILMQDWDFPTAASPSHVFVPGFATNVLSIGTHRFQLAFTCKWIVASLIVRPISFVPYNLLMVMLPLDVWTFVQQLNYTPIEYGQLVVASTLQVVSMTNTTALDTLACGPLCYRHPLPVDGTLDDSL</sequence>
<dbReference type="EMBL" id="VJMI01003767">
    <property type="protein sequence ID" value="KAF0774444.1"/>
    <property type="molecule type" value="Genomic_DNA"/>
</dbReference>
<dbReference type="AlphaFoldDB" id="A0A6A5B0Q5"/>
<dbReference type="VEuPathDB" id="FungiDB:H257_14982"/>
<evidence type="ECO:0000313" key="1">
    <source>
        <dbReference type="EMBL" id="KAF0774444.1"/>
    </source>
</evidence>